<dbReference type="InterPro" id="IPR004331">
    <property type="entry name" value="SPX_dom"/>
</dbReference>
<dbReference type="PROSITE" id="PS50263">
    <property type="entry name" value="CN_HYDROLASE"/>
    <property type="match status" value="1"/>
</dbReference>
<evidence type="ECO:0000256" key="4">
    <source>
        <dbReference type="ARBA" id="ARBA00007577"/>
    </source>
</evidence>
<feature type="transmembrane region" description="Helical" evidence="16">
    <location>
        <begin position="2117"/>
        <end position="2150"/>
    </location>
</feature>
<dbReference type="CDD" id="cd07570">
    <property type="entry name" value="GAT_Gln-NAD-synth"/>
    <property type="match status" value="1"/>
</dbReference>
<feature type="region of interest" description="Disordered" evidence="15">
    <location>
        <begin position="1"/>
        <end position="21"/>
    </location>
</feature>
<dbReference type="Pfam" id="PF00795">
    <property type="entry name" value="CN_hydrolase"/>
    <property type="match status" value="1"/>
</dbReference>
<feature type="compositionally biased region" description="Basic and acidic residues" evidence="15">
    <location>
        <begin position="1500"/>
        <end position="1510"/>
    </location>
</feature>
<feature type="transmembrane region" description="Helical" evidence="16">
    <location>
        <begin position="1981"/>
        <end position="2004"/>
    </location>
</feature>
<dbReference type="CDD" id="cd14478">
    <property type="entry name" value="SPX_PHO87_PHO90_like"/>
    <property type="match status" value="1"/>
</dbReference>
<feature type="domain" description="ABC transporter" evidence="18">
    <location>
        <begin position="403"/>
        <end position="683"/>
    </location>
</feature>
<dbReference type="PANTHER" id="PTHR43394:SF27">
    <property type="entry name" value="ATP-DEPENDENT TRANSLOCASE ABCB1-LIKE"/>
    <property type="match status" value="1"/>
</dbReference>
<feature type="region of interest" description="Disordered" evidence="15">
    <location>
        <begin position="687"/>
        <end position="711"/>
    </location>
</feature>
<dbReference type="InterPro" id="IPR003439">
    <property type="entry name" value="ABC_transporter-like_ATP-bd"/>
</dbReference>
<feature type="transmembrane region" description="Helical" evidence="16">
    <location>
        <begin position="194"/>
        <end position="212"/>
    </location>
</feature>
<dbReference type="Gene3D" id="1.20.1560.10">
    <property type="entry name" value="ABC transporter type 1, transmembrane domain"/>
    <property type="match status" value="1"/>
</dbReference>
<comment type="similarity">
    <text evidence="4">Belongs to the ABC transporter superfamily. ABCB family. Multidrug resistance exporter (TC 3.A.1.201) subfamily.</text>
</comment>
<feature type="transmembrane region" description="Helical" evidence="16">
    <location>
        <begin position="119"/>
        <end position="143"/>
    </location>
</feature>
<feature type="transmembrane region" description="Helical" evidence="16">
    <location>
        <begin position="1033"/>
        <end position="1054"/>
    </location>
</feature>
<dbReference type="SUPFAM" id="SSF52402">
    <property type="entry name" value="Adenine nucleotide alpha hydrolases-like"/>
    <property type="match status" value="1"/>
</dbReference>
<dbReference type="InterPro" id="IPR039421">
    <property type="entry name" value="Type_1_exporter"/>
</dbReference>
<evidence type="ECO:0000256" key="15">
    <source>
        <dbReference type="SAM" id="MobiDB-lite"/>
    </source>
</evidence>
<keyword evidence="11 16" id="KW-1133">Transmembrane helix</keyword>
<dbReference type="SUPFAM" id="SSF56317">
    <property type="entry name" value="Carbon-nitrogen hydrolase"/>
    <property type="match status" value="1"/>
</dbReference>
<dbReference type="InterPro" id="IPR017871">
    <property type="entry name" value="ABC_transporter-like_CS"/>
</dbReference>
<dbReference type="CDD" id="cd18577">
    <property type="entry name" value="ABC_6TM_Pgp_ABCB1_D1_like"/>
    <property type="match status" value="1"/>
</dbReference>
<feature type="transmembrane region" description="Helical" evidence="16">
    <location>
        <begin position="2205"/>
        <end position="2228"/>
    </location>
</feature>
<keyword evidence="6" id="KW-0813">Transport</keyword>
<dbReference type="InterPro" id="IPR003010">
    <property type="entry name" value="C-N_Hydrolase"/>
</dbReference>
<dbReference type="Pfam" id="PF00005">
    <property type="entry name" value="ABC_tran"/>
    <property type="match status" value="2"/>
</dbReference>
<comment type="subcellular location">
    <subcellularLocation>
        <location evidence="1">Membrane</location>
        <topology evidence="1">Multi-pass membrane protein</topology>
    </subcellularLocation>
</comment>
<keyword evidence="7" id="KW-0436">Ligase</keyword>
<dbReference type="Proteomes" id="UP001610728">
    <property type="component" value="Unassembled WGS sequence"/>
</dbReference>
<evidence type="ECO:0000256" key="14">
    <source>
        <dbReference type="ARBA" id="ARBA00030681"/>
    </source>
</evidence>
<feature type="transmembrane region" description="Helical" evidence="16">
    <location>
        <begin position="1899"/>
        <end position="1926"/>
    </location>
</feature>
<evidence type="ECO:0000256" key="8">
    <source>
        <dbReference type="ARBA" id="ARBA00022692"/>
    </source>
</evidence>
<comment type="caution">
    <text evidence="21">The sequence shown here is derived from an EMBL/GenBank/DDBJ whole genome shotgun (WGS) entry which is preliminary data.</text>
</comment>
<dbReference type="Pfam" id="PF03600">
    <property type="entry name" value="CitMHS"/>
    <property type="match status" value="1"/>
</dbReference>
<dbReference type="InterPro" id="IPR014729">
    <property type="entry name" value="Rossmann-like_a/b/a_fold"/>
</dbReference>
<dbReference type="InterPro" id="IPR036526">
    <property type="entry name" value="C-N_Hydrolase_sf"/>
</dbReference>
<feature type="region of interest" description="Disordered" evidence="15">
    <location>
        <begin position="1499"/>
        <end position="1567"/>
    </location>
</feature>
<evidence type="ECO:0000256" key="12">
    <source>
        <dbReference type="ARBA" id="ARBA00023027"/>
    </source>
</evidence>
<dbReference type="Pfam" id="PF01239">
    <property type="entry name" value="PPTA"/>
    <property type="match status" value="4"/>
</dbReference>
<feature type="transmembrane region" description="Helical" evidence="16">
    <location>
        <begin position="885"/>
        <end position="910"/>
    </location>
</feature>
<dbReference type="PROSITE" id="PS50893">
    <property type="entry name" value="ABC_TRANSPORTER_2"/>
    <property type="match status" value="2"/>
</dbReference>
<dbReference type="CDD" id="cd18578">
    <property type="entry name" value="ABC_6TM_Pgp_ABCB1_D2_like"/>
    <property type="match status" value="1"/>
</dbReference>
<feature type="transmembrane region" description="Helical" evidence="16">
    <location>
        <begin position="49"/>
        <end position="76"/>
    </location>
</feature>
<dbReference type="SMART" id="SM00382">
    <property type="entry name" value="AAA"/>
    <property type="match status" value="2"/>
</dbReference>
<dbReference type="PROSITE" id="PS51147">
    <property type="entry name" value="PFTA"/>
    <property type="match status" value="4"/>
</dbReference>
<feature type="transmembrane region" description="Helical" evidence="16">
    <location>
        <begin position="1764"/>
        <end position="1787"/>
    </location>
</feature>
<dbReference type="PROSITE" id="PS50929">
    <property type="entry name" value="ABC_TM1F"/>
    <property type="match status" value="2"/>
</dbReference>
<feature type="transmembrane region" description="Helical" evidence="16">
    <location>
        <begin position="218"/>
        <end position="237"/>
    </location>
</feature>
<evidence type="ECO:0000256" key="10">
    <source>
        <dbReference type="ARBA" id="ARBA00022840"/>
    </source>
</evidence>
<dbReference type="GeneID" id="98119802"/>
<feature type="transmembrane region" description="Helical" evidence="16">
    <location>
        <begin position="992"/>
        <end position="1021"/>
    </location>
</feature>
<gene>
    <name evidence="21" type="ORF">HOO65_060406</name>
</gene>
<feature type="compositionally biased region" description="Basic and acidic residues" evidence="15">
    <location>
        <begin position="687"/>
        <end position="700"/>
    </location>
</feature>
<dbReference type="Gene3D" id="1.25.40.120">
    <property type="entry name" value="Protein prenylyltransferase"/>
    <property type="match status" value="1"/>
</dbReference>
<evidence type="ECO:0000259" key="17">
    <source>
        <dbReference type="PROSITE" id="PS50263"/>
    </source>
</evidence>
<evidence type="ECO:0000259" key="20">
    <source>
        <dbReference type="PROSITE" id="PS51382"/>
    </source>
</evidence>
<dbReference type="SUPFAM" id="SSF48439">
    <property type="entry name" value="Protein prenylyltransferase"/>
    <property type="match status" value="1"/>
</dbReference>
<dbReference type="Pfam" id="PF00664">
    <property type="entry name" value="ABC_membrane"/>
    <property type="match status" value="2"/>
</dbReference>
<evidence type="ECO:0000256" key="7">
    <source>
        <dbReference type="ARBA" id="ARBA00022598"/>
    </source>
</evidence>
<feature type="transmembrane region" description="Helical" evidence="16">
    <location>
        <begin position="769"/>
        <end position="795"/>
    </location>
</feature>
<evidence type="ECO:0000259" key="18">
    <source>
        <dbReference type="PROSITE" id="PS50893"/>
    </source>
</evidence>
<dbReference type="SUPFAM" id="SSF90123">
    <property type="entry name" value="ABC transporter transmembrane region"/>
    <property type="match status" value="2"/>
</dbReference>
<feature type="domain" description="CN hydrolase" evidence="17">
    <location>
        <begin position="2605"/>
        <end position="2886"/>
    </location>
</feature>
<comment type="similarity">
    <text evidence="3">In the C-terminal section; belongs to the NAD synthetase family.</text>
</comment>
<dbReference type="InterPro" id="IPR004680">
    <property type="entry name" value="Cit_transptr-like_dom"/>
</dbReference>
<proteinExistence type="inferred from homology"/>
<protein>
    <recommendedName>
        <fullName evidence="5">NAD(+) synthase (glutamine-hydrolyzing)</fullName>
        <ecNumber evidence="5">6.3.5.1</ecNumber>
    </recommendedName>
    <alternativeName>
        <fullName evidence="14">NAD(+) synthase [glutamine-hydrolyzing]</fullName>
    </alternativeName>
</protein>
<dbReference type="Gene3D" id="3.60.110.10">
    <property type="entry name" value="Carbon-nitrogen hydrolase"/>
    <property type="match status" value="1"/>
</dbReference>
<dbReference type="Gene3D" id="3.40.50.300">
    <property type="entry name" value="P-loop containing nucleotide triphosphate hydrolases"/>
    <property type="match status" value="2"/>
</dbReference>
<reference evidence="21 22" key="1">
    <citation type="submission" date="2020-05" db="EMBL/GenBank/DDBJ databases">
        <title>Ceratocystis lukuohia genome.</title>
        <authorList>
            <person name="Harrington T.C."/>
            <person name="Kim K."/>
            <person name="Mayers C.G."/>
        </authorList>
    </citation>
    <scope>NUCLEOTIDE SEQUENCE [LARGE SCALE GENOMIC DNA]</scope>
    <source>
        <strain evidence="21 22">C4212</strain>
    </source>
</reference>
<dbReference type="PANTHER" id="PTHR43394">
    <property type="entry name" value="ATP-DEPENDENT PERMEASE MDL1, MITOCHONDRIAL"/>
    <property type="match status" value="1"/>
</dbReference>
<dbReference type="InterPro" id="IPR011527">
    <property type="entry name" value="ABC1_TM_dom"/>
</dbReference>
<sequence>MASRRSRSPASNAADQGKDTATSVAIIPPQKKFSGLSYFRLLLYSNPTWFDIFLLITGFFSSIAAGIPMPLMAILFGELIDDMSDMTCARNDSNSSSSSSSLELQQAKDRYQDQVNDKVVLLLCAASAGLLLIYIYAVSWSLFSQRLSHRIRDRYFAALLRKDAEFFDTRPAGEVSSKLNNDIQTIQTGTSEKVGLFTGSLSFFVAAYVVAFTRDPEIAGMLVSALPAFLLMGFFGSKYTQKFAVSMSEALAKAASIASEALSHAAVVQAFGAAPRLESKFAASTLAAQKAGIKKAVASAIQAGLLYFIAYSANALAYWKGAMKIADTVAGKTSGSSVGQIYSVVFILVDACIVLGQIAPLLPVFGAAAGAFDRLVEDIEHECKINGDDESLDDLSVDSPGALEFNNIVFSYPSRPDNPALRGLSLSCPSGKHTAIVGPSGSGKSSLVSLMVRLYDPTSGSATFDGRDLRCVSLRSLRSMFSIVQQEPSLLGRSILENIALGLVNSPRPEHKALQETLLGTNLKALADKICQGEDMMTAAKAISVNTAIIAGLVKDATDMADASAFIDHLQDNYGTNVGSSGGLISGGQRQRLALARALIRNPKILILDEATASLDSESEQRIQASIDRVAQGGRTIISIAHRLSTIKKADNIVFLKDGQIQEQGTHSQLMAQGGLYSKMVHLQDISREESSDESNDKTSIKNSSSLDLSNDEMAQAKSTNGLNLATSKISIKSQADQEEEVIKKLQLDEQLSFGTVLKRLFSLIRPDIMWLLIAFFAATLVGSVFSGAGIIFGNTVGRLSPCHEPDYIRDTGRLFGGMMFMLAVIEFFANLVSWSAFGYVAEKLLFRVRVLAFRSLFEQGMDFHESEDRSPSTLLSLITKDTSALGGFSGSIMGQGFAVFVNLVFAIILSHIVNWRIALVCLVVIPLMLGAGILQYRELAKYEMRYAGAFSSAVAISVEAVNSIKTVSALSLDQEILGSYRRALDEPRKGIFAAAAFANIWLALANSLGNIIYAFAYWWGAKQIIAGHATQAEFFIILIAMLVGAQLWGQMFALAPEVSRARSAASRLIRIIDMGSTDCKSARNLDRNLSIDNSREDPDEESHIATGEKTLTLEGSRHRGVSVEFQHVSFSYPARPDIKILDDTSFRIEAGQFCGLVGPSGAGKSTIMSLVQRMYSCTSGSITLGEKEISRDDVTFRSDTAIVPQDPTLFDGTIRFNVGLGARPGTEAKQEDIIIACKLANMHETIMALPDGYDTECGPNGSRLSGGQRQRLAIARALVRKPRLLLLDESTSALDAESERVLQDSIDKASAGITVIAITHRLHTVRPSSTVISSTTPPARSSTVAASTSHLGGGSDYTHTDDIELAPLEFQRSAQEALREQKRRDKRQRLLQQDEMRFSHSIQFNAVPDWSSHYIAYSNLKKLIYSLEKSTHLASGGDAESRPLISREDPEVVFTRALDVELEKISSFFVAKEGELDDEMSQVLHDADNYDQEAADQLEDARNPTDNDRRRPRTGSVGSLRSQDDYAAEDSDERDSDDETTGLNKSRLSLGRRRTAPANAMHSSMHTGTDITASTEITRSWRRMSTTMDESNERSYLYSSGILLKKRIISLYVQLCELKSYVQLNKTGFRKVLKKFDKILDKKLREQYMASTVEPAYPFRPEALEALETRIRRMEEAYAEIVTKSNIDLARKDLRSHLREHVVWERNTVWRDMIGMERRAEAASLGKTLLGPDAASRRLQGDDDKTPTRKQLRTPFGRYQLPAWLFSSTMVTLLVSIFLFAALLIIPIMEKPEQQNCLAMLVFVSVLWATEAIPLFVTSLMIPFLCVILRVVLADDGTHRRLPAKETTSYIFSAMWTPVIMLLLGGFALAAALSKCAIDKRLATFVLSKAGTKPSTVLLANMFVAAFASMLISNVAAPVLCFSIIEPMLRTLPSDSNMSKAVIMGIALSSNIGGMLSPIASPQNVVAMGIMQPEPTWIQWFFIVIPVGIASILLIWVLLIASFNPGKNTTISPIRSMRESFTGVQWFVAIVTMCTIGLWCASKSLEPLFGDMGVIAIIPIVLFFGIGILTKEDFNNFPWTIIILAAGGLSLGKAVKSSGLLDTVAHLVSEGVEDMSLYGVLAVFSTLILIIATFISHTVAALIVLPLVYDVGIEMDTPAPNLLVMAGVLMCSAAMGLPTSGFPNMTAIMKEDATGQRYLQVKHFISRGVPSSIISLTVVLTLGYGLMKEDLKKIDKYHKLEGEIRSRAQAQDFSPDTFDHTTRLIRLNPEYYTIWNVRRRCITSSLLSVLSDGSSSSMESPNSLPTLTTSPSTAGFSSSSSHETQCSPESPPTWKPGTTVDKPTAAHNQDLEILKTELLFTIPLLMNHPKCYWIWDHRVWALEQTIKRLPAKMARAIWEEELALDSKMLLRDCRNFHAWGYRQKLTERLESSELLGSSMAQAEFSYTTEKINTDLSNFSAWHRRATLIPRILIERAATSEDRKNLFNQELELVHNALNVGPEDQSLWYYHQFLMSNVISSDPNKSFVPSLLSEDANAIVDEVLEFIQDLAEDYTDIKWIYEALLEYIPYKSKIQGRALLSEEKVELAGLIGKLEVLDPMRNGRWRDTRRSLGLVPLDFGGNKARILDSIRLAKEKGALLRTGPELEVPGYGCLDHHLEGDTFLHSWEVVAEIISDPICKDMLIDLGLGVRHRNVQVILDILVLLRYNCRVFCTYKKIFLIRPKMSLANDGLYRETRHFTAWVKPRTTEKYYLETIIRDVTGQTSVPIGDVVLSTPDTAIGCETCEELFTPLNPSTYMGLNGVEIVLNSSASHAELRKLETRLNLITNSTRKLGGVYVYANASGVDGDARMMFDGSSMVICNGGVLAQSDQYSLRPVDVITATIDIEEVRSFRASCSRNVQGAEQPDIPRVECDLKLARHADEIYLSDELHKTHSQALRLLDPMEEMHMAEAVYLWQYLSRTNSPGYFLALSGGLDSATVALFVYGMAKVVLKSIQNGETVTLEDLRRVTGEPDFMPTTAQEIMSRVLHTCYMGTEHSSDETRLRARHLAETIGCIHSEIKIDNAVAAHEEIIHQALDFKPKFSVHGGSRAENLAKQNIQARNRMIVAYELAALSTTSRNTKRAGASMLVLSSANVDEALRGYLTKYDCSSADISPLGSVSKNDAKDFLRWVQKTWEMPLVSSFIEATPSAELLPLSAGVQSDESEGEMGLTYAELSIFGIMRNVHRLGPWSCYLRLLSEWKERPGFGPREIAARVLRFYRFYAMNRHKATVLTPSIHLSSYNPDDNRHDLRPFLYVVAWPWQAAKIEAHVKELEEKIAAKKMADNTTACSGWKGSKKMSSSDLSSGQSAVAGVRLLRSTPMTFEGPALRPGAFSFTKACARESNSIHAREPLREDDIEQLAANLIKAMASALDKAAPKALGKGTGKRWWNSRCAAAVRDEFGVAESRRGKFHQHVLLGVQDKEEGVPSGDKIGKMGAMEADH</sequence>
<feature type="transmembrane region" description="Helical" evidence="16">
    <location>
        <begin position="1799"/>
        <end position="1832"/>
    </location>
</feature>
<evidence type="ECO:0000256" key="3">
    <source>
        <dbReference type="ARBA" id="ARBA00007145"/>
    </source>
</evidence>
<dbReference type="InterPro" id="IPR002088">
    <property type="entry name" value="Prenyl_trans_a"/>
</dbReference>
<dbReference type="CDD" id="cd00553">
    <property type="entry name" value="NAD_synthase"/>
    <property type="match status" value="1"/>
</dbReference>
<dbReference type="InterPro" id="IPR014445">
    <property type="entry name" value="Gln-dep_NAD_synthase"/>
</dbReference>
<dbReference type="InterPro" id="IPR022310">
    <property type="entry name" value="NAD/GMP_synthase"/>
</dbReference>
<dbReference type="Pfam" id="PF02540">
    <property type="entry name" value="NAD_synthase"/>
    <property type="match status" value="1"/>
</dbReference>
<feature type="region of interest" description="Disordered" evidence="15">
    <location>
        <begin position="2293"/>
        <end position="2343"/>
    </location>
</feature>
<name>A0ABR4ME76_9PEZI</name>
<feature type="transmembrane region" description="Helical" evidence="16">
    <location>
        <begin position="1852"/>
        <end position="1879"/>
    </location>
</feature>
<evidence type="ECO:0000256" key="6">
    <source>
        <dbReference type="ARBA" id="ARBA00022448"/>
    </source>
</evidence>
<feature type="domain" description="ABC transmembrane type-1" evidence="19">
    <location>
        <begin position="56"/>
        <end position="367"/>
    </location>
</feature>
<feature type="transmembrane region" description="Helical" evidence="16">
    <location>
        <begin position="2024"/>
        <end position="2042"/>
    </location>
</feature>
<keyword evidence="12" id="KW-0520">NAD</keyword>
<dbReference type="EMBL" id="JABSNW010000006">
    <property type="protein sequence ID" value="KAL2886576.1"/>
    <property type="molecule type" value="Genomic_DNA"/>
</dbReference>
<feature type="transmembrane region" description="Helical" evidence="16">
    <location>
        <begin position="2162"/>
        <end position="2184"/>
    </location>
</feature>
<evidence type="ECO:0000256" key="2">
    <source>
        <dbReference type="ARBA" id="ARBA00005188"/>
    </source>
</evidence>
<evidence type="ECO:0000259" key="19">
    <source>
        <dbReference type="PROSITE" id="PS50929"/>
    </source>
</evidence>
<dbReference type="Gene3D" id="3.40.50.620">
    <property type="entry name" value="HUPs"/>
    <property type="match status" value="1"/>
</dbReference>
<dbReference type="PROSITE" id="PS51382">
    <property type="entry name" value="SPX"/>
    <property type="match status" value="1"/>
</dbReference>
<evidence type="ECO:0000256" key="5">
    <source>
        <dbReference type="ARBA" id="ARBA00012743"/>
    </source>
</evidence>
<dbReference type="HAMAP" id="MF_02090">
    <property type="entry name" value="NadE_glutamine_dep"/>
    <property type="match status" value="1"/>
</dbReference>
<feature type="compositionally biased region" description="Acidic residues" evidence="15">
    <location>
        <begin position="1527"/>
        <end position="1541"/>
    </location>
</feature>
<feature type="compositionally biased region" description="Low complexity" evidence="15">
    <location>
        <begin position="1330"/>
        <end position="1339"/>
    </location>
</feature>
<accession>A0ABR4ME76</accession>
<dbReference type="RefSeq" id="XP_070857756.1">
    <property type="nucleotide sequence ID" value="XM_071003573.1"/>
</dbReference>
<dbReference type="InterPro" id="IPR027417">
    <property type="entry name" value="P-loop_NTPase"/>
</dbReference>
<keyword evidence="13 16" id="KW-0472">Membrane</keyword>
<feature type="domain" description="ABC transporter" evidence="18">
    <location>
        <begin position="1124"/>
        <end position="1363"/>
    </location>
</feature>
<feature type="domain" description="ABC transmembrane type-1" evidence="19">
    <location>
        <begin position="773"/>
        <end position="1061"/>
    </location>
</feature>
<feature type="transmembrane region" description="Helical" evidence="16">
    <location>
        <begin position="815"/>
        <end position="842"/>
    </location>
</feature>
<keyword evidence="22" id="KW-1185">Reference proteome</keyword>
<feature type="region of interest" description="Disordered" evidence="15">
    <location>
        <begin position="1330"/>
        <end position="1354"/>
    </location>
</feature>
<evidence type="ECO:0000256" key="9">
    <source>
        <dbReference type="ARBA" id="ARBA00022741"/>
    </source>
</evidence>
<feature type="transmembrane region" description="Helical" evidence="16">
    <location>
        <begin position="916"/>
        <end position="935"/>
    </location>
</feature>
<dbReference type="Pfam" id="PF03105">
    <property type="entry name" value="SPX"/>
    <property type="match status" value="2"/>
</dbReference>
<dbReference type="InterPro" id="IPR003694">
    <property type="entry name" value="NAD_synthase"/>
</dbReference>
<evidence type="ECO:0000313" key="21">
    <source>
        <dbReference type="EMBL" id="KAL2886576.1"/>
    </source>
</evidence>
<dbReference type="InterPro" id="IPR036640">
    <property type="entry name" value="ABC1_TM_sf"/>
</dbReference>
<organism evidence="21 22">
    <name type="scientific">Ceratocystis lukuohia</name>
    <dbReference type="NCBI Taxonomy" id="2019550"/>
    <lineage>
        <taxon>Eukaryota</taxon>
        <taxon>Fungi</taxon>
        <taxon>Dikarya</taxon>
        <taxon>Ascomycota</taxon>
        <taxon>Pezizomycotina</taxon>
        <taxon>Sordariomycetes</taxon>
        <taxon>Hypocreomycetidae</taxon>
        <taxon>Microascales</taxon>
        <taxon>Ceratocystidaceae</taxon>
        <taxon>Ceratocystis</taxon>
    </lineage>
</organism>
<dbReference type="SUPFAM" id="SSF52540">
    <property type="entry name" value="P-loop containing nucleoside triphosphate hydrolases"/>
    <property type="match status" value="2"/>
</dbReference>
<comment type="pathway">
    <text evidence="2">Cofactor biosynthesis; NAD(+) biosynthesis; NAD(+) from deamido-NAD(+) (L-Gln route): step 1/1.</text>
</comment>
<feature type="compositionally biased region" description="Polar residues" evidence="15">
    <location>
        <begin position="1340"/>
        <end position="1351"/>
    </location>
</feature>
<dbReference type="InterPro" id="IPR003593">
    <property type="entry name" value="AAA+_ATPase"/>
</dbReference>
<keyword evidence="8 16" id="KW-0812">Transmembrane</keyword>
<evidence type="ECO:0000313" key="22">
    <source>
        <dbReference type="Proteomes" id="UP001610728"/>
    </source>
</evidence>
<dbReference type="PROSITE" id="PS00211">
    <property type="entry name" value="ABC_TRANSPORTER_1"/>
    <property type="match status" value="2"/>
</dbReference>
<evidence type="ECO:0000256" key="16">
    <source>
        <dbReference type="SAM" id="Phobius"/>
    </source>
</evidence>
<evidence type="ECO:0000256" key="13">
    <source>
        <dbReference type="ARBA" id="ARBA00023136"/>
    </source>
</evidence>
<feature type="compositionally biased region" description="Low complexity" evidence="15">
    <location>
        <begin position="2293"/>
        <end position="2325"/>
    </location>
</feature>
<keyword evidence="9" id="KW-0547">Nucleotide-binding</keyword>
<feature type="region of interest" description="Disordered" evidence="15">
    <location>
        <begin position="3464"/>
        <end position="3483"/>
    </location>
</feature>
<feature type="transmembrane region" description="Helical" evidence="16">
    <location>
        <begin position="2049"/>
        <end position="2071"/>
    </location>
</feature>
<dbReference type="CDD" id="cd01115">
    <property type="entry name" value="SLC13_permease"/>
    <property type="match status" value="1"/>
</dbReference>
<dbReference type="EC" id="6.3.5.1" evidence="5"/>
<feature type="domain" description="SPX" evidence="20">
    <location>
        <begin position="1397"/>
        <end position="1651"/>
    </location>
</feature>
<evidence type="ECO:0000256" key="11">
    <source>
        <dbReference type="ARBA" id="ARBA00022989"/>
    </source>
</evidence>
<keyword evidence="10" id="KW-0067">ATP-binding</keyword>
<feature type="transmembrane region" description="Helical" evidence="16">
    <location>
        <begin position="296"/>
        <end position="319"/>
    </location>
</feature>
<evidence type="ECO:0000256" key="1">
    <source>
        <dbReference type="ARBA" id="ARBA00004141"/>
    </source>
</evidence>